<proteinExistence type="predicted"/>
<evidence type="ECO:0000313" key="1">
    <source>
        <dbReference type="EMBL" id="CAI8820587.1"/>
    </source>
</evidence>
<dbReference type="EMBL" id="OX458333">
    <property type="protein sequence ID" value="CAI8820587.1"/>
    <property type="molecule type" value="Genomic_DNA"/>
</dbReference>
<evidence type="ECO:0000313" key="2">
    <source>
        <dbReference type="Proteomes" id="UP001162030"/>
    </source>
</evidence>
<organism evidence="1 2">
    <name type="scientific">Methylocaldum szegediense</name>
    <dbReference type="NCBI Taxonomy" id="73780"/>
    <lineage>
        <taxon>Bacteria</taxon>
        <taxon>Pseudomonadati</taxon>
        <taxon>Pseudomonadota</taxon>
        <taxon>Gammaproteobacteria</taxon>
        <taxon>Methylococcales</taxon>
        <taxon>Methylococcaceae</taxon>
        <taxon>Methylocaldum</taxon>
    </lineage>
</organism>
<reference evidence="1 2" key="1">
    <citation type="submission" date="2023-03" db="EMBL/GenBank/DDBJ databases">
        <authorList>
            <person name="Pearce D."/>
        </authorList>
    </citation>
    <scope>NUCLEOTIDE SEQUENCE [LARGE SCALE GENOMIC DNA]</scope>
    <source>
        <strain evidence="1">Msz</strain>
    </source>
</reference>
<name>A0ABM9I144_9GAMM</name>
<gene>
    <name evidence="1" type="ORF">MSZNOR_1951</name>
</gene>
<keyword evidence="2" id="KW-1185">Reference proteome</keyword>
<dbReference type="Proteomes" id="UP001162030">
    <property type="component" value="Chromosome"/>
</dbReference>
<accession>A0ABM9I144</accession>
<sequence>MLQFRTKLLVKLRAYLGRLEQPSDGLVERRRPDDLLATQNRRFSHDLPRCHDGLG</sequence>
<protein>
    <submittedName>
        <fullName evidence="1">Uncharacterized protein</fullName>
    </submittedName>
</protein>